<evidence type="ECO:0000313" key="2">
    <source>
        <dbReference type="Proteomes" id="UP000679963"/>
    </source>
</evidence>
<organism evidence="1 2">
    <name type="scientific">H4BulkLitter234 virus</name>
    <dbReference type="NCBI Taxonomy" id="2847102"/>
    <lineage>
        <taxon>Viruses</taxon>
        <taxon>Riboviria</taxon>
        <taxon>Orthornavirae</taxon>
        <taxon>Negarnaviricota</taxon>
        <taxon>Haploviricotina</taxon>
        <taxon>Monjiviricetes</taxon>
        <taxon>Mononegavirales</taxon>
        <taxon>Mymonaviridae</taxon>
        <taxon>Sclerotimonavirus</taxon>
        <taxon>Sclerotimonavirus terrae</taxon>
    </lineage>
</organism>
<protein>
    <submittedName>
        <fullName evidence="1">Uncharacterized protein</fullName>
    </submittedName>
</protein>
<keyword evidence="2" id="KW-1185">Reference proteome</keyword>
<evidence type="ECO:0000313" key="1">
    <source>
        <dbReference type="EMBL" id="QDH90732.1"/>
    </source>
</evidence>
<proteinExistence type="predicted"/>
<gene>
    <name evidence="1" type="ORF">H4BulkLitter234_000005</name>
</gene>
<dbReference type="EMBL" id="MN035745">
    <property type="protein sequence ID" value="QDH90732.1"/>
    <property type="molecule type" value="Genomic_RNA"/>
</dbReference>
<dbReference type="Proteomes" id="UP000679963">
    <property type="component" value="Segment"/>
</dbReference>
<accession>A0A514DAV2</accession>
<sequence>MLLLKTLILPVKLVNMMLVLIAKCNFLKSQRDHGLMRLSLNNNKHKLTQMIEKHTFLIKLTEDLN</sequence>
<name>A0A514DAV2_9MONO</name>
<reference evidence="1 2" key="1">
    <citation type="submission" date="2019-05" db="EMBL/GenBank/DDBJ databases">
        <title>Metatranscriptomic reconstruction reveals RNA viruses with the potential to shape carbon cycling in soil.</title>
        <authorList>
            <person name="Starr E.P."/>
            <person name="Nuccio E."/>
            <person name="Pett-Ridge J."/>
            <person name="Banfield J.F."/>
            <person name="Firestone M.K."/>
        </authorList>
    </citation>
    <scope>NUCLEOTIDE SEQUENCE [LARGE SCALE GENOMIC DNA]</scope>
    <source>
        <strain evidence="1">H4_Bulk_Litter_23_scaffold_4</strain>
    </source>
</reference>